<comment type="subcellular location">
    <subcellularLocation>
        <location evidence="1">Bacterial flagellum basal body</location>
    </subcellularLocation>
</comment>
<evidence type="ECO:0000256" key="4">
    <source>
        <dbReference type="SAM" id="MobiDB-lite"/>
    </source>
</evidence>
<dbReference type="InterPro" id="IPR001624">
    <property type="entry name" value="FliE"/>
</dbReference>
<name>A0A418SVF2_9RHOB</name>
<dbReference type="NCBIfam" id="NF001994">
    <property type="entry name" value="PRK00790.1-5"/>
    <property type="match status" value="1"/>
</dbReference>
<evidence type="ECO:0000256" key="1">
    <source>
        <dbReference type="ARBA" id="ARBA00004117"/>
    </source>
</evidence>
<feature type="region of interest" description="Disordered" evidence="4">
    <location>
        <begin position="1"/>
        <end position="29"/>
    </location>
</feature>
<feature type="compositionally biased region" description="Polar residues" evidence="4">
    <location>
        <begin position="1"/>
        <end position="12"/>
    </location>
</feature>
<dbReference type="GO" id="GO:0003774">
    <property type="term" value="F:cytoskeletal motor activity"/>
    <property type="evidence" value="ECO:0007669"/>
    <property type="project" value="InterPro"/>
</dbReference>
<dbReference type="OrthoDB" id="9812413at2"/>
<accession>A0A418SVF2</accession>
<dbReference type="GO" id="GO:0071973">
    <property type="term" value="P:bacterial-type flagellum-dependent cell motility"/>
    <property type="evidence" value="ECO:0007669"/>
    <property type="project" value="InterPro"/>
</dbReference>
<evidence type="ECO:0000256" key="2">
    <source>
        <dbReference type="ARBA" id="ARBA00009272"/>
    </source>
</evidence>
<dbReference type="Pfam" id="PF02049">
    <property type="entry name" value="FliE"/>
    <property type="match status" value="1"/>
</dbReference>
<evidence type="ECO:0000256" key="3">
    <source>
        <dbReference type="ARBA" id="ARBA00023143"/>
    </source>
</evidence>
<keyword evidence="5" id="KW-0966">Cell projection</keyword>
<evidence type="ECO:0000313" key="5">
    <source>
        <dbReference type="EMBL" id="RJE84905.1"/>
    </source>
</evidence>
<dbReference type="PANTHER" id="PTHR34653:SF1">
    <property type="entry name" value="FLAGELLAR HOOK-BASAL BODY COMPLEX PROTEIN FLIE"/>
    <property type="match status" value="1"/>
</dbReference>
<comment type="caution">
    <text evidence="5">The sequence shown here is derived from an EMBL/GenBank/DDBJ whole genome shotgun (WGS) entry which is preliminary data.</text>
</comment>
<keyword evidence="5" id="KW-0969">Cilium</keyword>
<dbReference type="GO" id="GO:0009425">
    <property type="term" value="C:bacterial-type flagellum basal body"/>
    <property type="evidence" value="ECO:0007669"/>
    <property type="project" value="UniProtKB-SubCell"/>
</dbReference>
<keyword evidence="6" id="KW-1185">Reference proteome</keyword>
<comment type="similarity">
    <text evidence="2">Belongs to the FliE family.</text>
</comment>
<dbReference type="Proteomes" id="UP000284202">
    <property type="component" value="Unassembled WGS sequence"/>
</dbReference>
<evidence type="ECO:0000313" key="6">
    <source>
        <dbReference type="Proteomes" id="UP000284202"/>
    </source>
</evidence>
<organism evidence="5 6">
    <name type="scientific">Paracoccus onubensis</name>
    <dbReference type="NCBI Taxonomy" id="1675788"/>
    <lineage>
        <taxon>Bacteria</taxon>
        <taxon>Pseudomonadati</taxon>
        <taxon>Pseudomonadota</taxon>
        <taxon>Alphaproteobacteria</taxon>
        <taxon>Rhodobacterales</taxon>
        <taxon>Paracoccaceae</taxon>
        <taxon>Paracoccus</taxon>
    </lineage>
</organism>
<keyword evidence="3" id="KW-0975">Bacterial flagellum</keyword>
<protein>
    <submittedName>
        <fullName evidence="5">Flagellar hook-basal body protein FliE</fullName>
    </submittedName>
</protein>
<sequence length="96" mass="10114">MISTLNAASAYSSARPAIAPMQDAGSGDRVDIGTAAQEFAEQMQQFDQAATGALTGSTGTHELVQAIAQSQLAMETVVAVRNKIVESYQEILRMPV</sequence>
<dbReference type="AlphaFoldDB" id="A0A418SVF2"/>
<keyword evidence="5" id="KW-0282">Flagellum</keyword>
<proteinExistence type="inferred from homology"/>
<dbReference type="PANTHER" id="PTHR34653">
    <property type="match status" value="1"/>
</dbReference>
<gene>
    <name evidence="5" type="ORF">D3P04_11395</name>
</gene>
<dbReference type="EMBL" id="QZCG01000007">
    <property type="protein sequence ID" value="RJE84905.1"/>
    <property type="molecule type" value="Genomic_DNA"/>
</dbReference>
<dbReference type="GO" id="GO:0005198">
    <property type="term" value="F:structural molecule activity"/>
    <property type="evidence" value="ECO:0007669"/>
    <property type="project" value="InterPro"/>
</dbReference>
<dbReference type="RefSeq" id="WP_119748934.1">
    <property type="nucleotide sequence ID" value="NZ_QZCG01000007.1"/>
</dbReference>
<reference evidence="6" key="1">
    <citation type="submission" date="2018-09" db="EMBL/GenBank/DDBJ databases">
        <title>Acidovorax cavernicola nov. sp. isolated from Gruta de las Maravillas (Aracena, Spain).</title>
        <authorList>
            <person name="Jurado V."/>
            <person name="Gutierrez-Patricio S."/>
            <person name="Gonzalez-Pimentel J.L."/>
            <person name="Miller A.Z."/>
            <person name="Laiz L."/>
            <person name="Saiz-Jimenez C."/>
        </authorList>
    </citation>
    <scope>NUCLEOTIDE SEQUENCE [LARGE SCALE GENOMIC DNA]</scope>
    <source>
        <strain evidence="6">1011MAR3C25</strain>
    </source>
</reference>